<accession>A0A089PYH2</accession>
<feature type="domain" description="OmpR/PhoB-type" evidence="3">
    <location>
        <begin position="14"/>
        <end position="109"/>
    </location>
</feature>
<proteinExistence type="predicted"/>
<dbReference type="EMBL" id="CP009451">
    <property type="protein sequence ID" value="AIR03279.1"/>
    <property type="molecule type" value="Genomic_DNA"/>
</dbReference>
<dbReference type="InterPro" id="IPR036388">
    <property type="entry name" value="WH-like_DNA-bd_sf"/>
</dbReference>
<keyword evidence="1 2" id="KW-0238">DNA-binding</keyword>
<dbReference type="PANTHER" id="PTHR47691">
    <property type="entry name" value="REGULATOR-RELATED"/>
    <property type="match status" value="1"/>
</dbReference>
<dbReference type="CDD" id="cd00383">
    <property type="entry name" value="trans_reg_C"/>
    <property type="match status" value="1"/>
</dbReference>
<reference evidence="4 5" key="1">
    <citation type="submission" date="2014-09" db="EMBL/GenBank/DDBJ databases">
        <title>Cedecea neteri SSMD04 Genome Sequencing.</title>
        <authorList>
            <person name="Tan J.-Y."/>
        </authorList>
    </citation>
    <scope>NUCLEOTIDE SEQUENCE [LARGE SCALE GENOMIC DNA]</scope>
    <source>
        <strain evidence="4 5">SSMD04</strain>
    </source>
</reference>
<evidence type="ECO:0000256" key="1">
    <source>
        <dbReference type="ARBA" id="ARBA00023125"/>
    </source>
</evidence>
<dbReference type="Gene3D" id="1.10.10.10">
    <property type="entry name" value="Winged helix-like DNA-binding domain superfamily/Winged helix DNA-binding domain"/>
    <property type="match status" value="1"/>
</dbReference>
<dbReference type="GO" id="GO:0006355">
    <property type="term" value="P:regulation of DNA-templated transcription"/>
    <property type="evidence" value="ECO:0007669"/>
    <property type="project" value="InterPro"/>
</dbReference>
<dbReference type="InterPro" id="IPR001867">
    <property type="entry name" value="OmpR/PhoB-type_DNA-bd"/>
</dbReference>
<dbReference type="Proteomes" id="UP000029481">
    <property type="component" value="Chromosome"/>
</dbReference>
<dbReference type="SUPFAM" id="SSF52540">
    <property type="entry name" value="P-loop containing nucleoside triphosphate hydrolases"/>
    <property type="match status" value="1"/>
</dbReference>
<evidence type="ECO:0000259" key="3">
    <source>
        <dbReference type="PROSITE" id="PS51755"/>
    </source>
</evidence>
<dbReference type="OrthoDB" id="9811542at2"/>
<sequence>MPVDNAQTRPERDDDMVVFGRYQLFPDLGLLLRDGVRLEPGERAMAVLKLLVSEAGQVVAKETLLETVWPKEIVEENNLQAQISALRKIFGADRNLITTVFGRGYCFTAAVNKLQAATSSLPVSPTSTSLPRPRSPLIGRERELGEIRKLLLENTLCTLAGPAGIGKTRLLLEVVREAAGLYPDGIFFADLSSLNGGSDPVPVLRAAVAGIRGAGRQHSHPALLVIDNCEHLATACAQEIERLLQANELLSVLLTSQTPLGIEGEQVYRIGPLALPSAQVNVSEAQSYSAVEFLVQRIQAADYQFRLTEENVRPVAALCRLLDAVPLALEIVAARVASLGPEAVLADLAGRESLPDAPSLTRTSRHRTLADALDWSYRLLTADEQRVFQALAIFPGEFDLAAAKGLLNQEHTSDVVAKMVAKSLLVFQAGARPARYRYLTIVRTYARGLLAGDSEPLSLSHAHLTADNLVQAKEAWTEASSPHWRRQYGYLIDDLRAAADWCFGAGQNAPLGRSILANATPFWIQLSLHGECRQRITAAINNPQNGHATQREEMLMQAALGSALGWAQGPVEENGQAWRRAGELAGTLGDREIQLQAEYGLWLYHLRSGRYQQAGNNGKKMAALAAEIGDYGALLTARRLVGTALHFSGDQQAAIGEIQALLDRAVDDDSQRAPFRFGLDQRVAGWAFLVRTLWVTGDIAKARRAAQLAVEEARELDHACSLCAALAEGSCTLAALTGDIDQVLLIASQIETIAVEHGLGFWRLYASAFTFWGRLRRQPEAILPPQIHAMLATLRANGFDPAYSIFLSDFAAALAQKGQREAADTLLSEPLSVLDVNQSLWNLPELMRVQAQIRYSDRPEHVLEYSLALQAALLLAQSQTAKGWIQRIEADMRTSG</sequence>
<dbReference type="Gene3D" id="3.40.50.300">
    <property type="entry name" value="P-loop containing nucleotide triphosphate hydrolases"/>
    <property type="match status" value="1"/>
</dbReference>
<organism evidence="4 5">
    <name type="scientific">Cedecea neteri</name>
    <dbReference type="NCBI Taxonomy" id="158822"/>
    <lineage>
        <taxon>Bacteria</taxon>
        <taxon>Pseudomonadati</taxon>
        <taxon>Pseudomonadota</taxon>
        <taxon>Gammaproteobacteria</taxon>
        <taxon>Enterobacterales</taxon>
        <taxon>Enterobacteriaceae</taxon>
        <taxon>Cedecea</taxon>
    </lineage>
</organism>
<name>A0A089PYH2_9ENTR</name>
<dbReference type="KEGG" id="cnt:JT31_01130"/>
<dbReference type="SUPFAM" id="SSF46894">
    <property type="entry name" value="C-terminal effector domain of the bipartite response regulators"/>
    <property type="match status" value="1"/>
</dbReference>
<feature type="DNA-binding region" description="OmpR/PhoB-type" evidence="2">
    <location>
        <begin position="14"/>
        <end position="109"/>
    </location>
</feature>
<dbReference type="RefSeq" id="WP_038472341.1">
    <property type="nucleotide sequence ID" value="NZ_CP009451.1"/>
</dbReference>
<evidence type="ECO:0000313" key="5">
    <source>
        <dbReference type="Proteomes" id="UP000029481"/>
    </source>
</evidence>
<keyword evidence="5" id="KW-1185">Reference proteome</keyword>
<dbReference type="SMART" id="SM00862">
    <property type="entry name" value="Trans_reg_C"/>
    <property type="match status" value="1"/>
</dbReference>
<gene>
    <name evidence="4" type="ORF">JT31_01130</name>
</gene>
<evidence type="ECO:0000256" key="2">
    <source>
        <dbReference type="PROSITE-ProRule" id="PRU01091"/>
    </source>
</evidence>
<dbReference type="GO" id="GO:0003677">
    <property type="term" value="F:DNA binding"/>
    <property type="evidence" value="ECO:0007669"/>
    <property type="project" value="UniProtKB-UniRule"/>
</dbReference>
<dbReference type="InterPro" id="IPR016032">
    <property type="entry name" value="Sig_transdc_resp-reg_C-effctor"/>
</dbReference>
<dbReference type="Pfam" id="PF00486">
    <property type="entry name" value="Trans_reg_C"/>
    <property type="match status" value="1"/>
</dbReference>
<dbReference type="GO" id="GO:0000160">
    <property type="term" value="P:phosphorelay signal transduction system"/>
    <property type="evidence" value="ECO:0007669"/>
    <property type="project" value="InterPro"/>
</dbReference>
<dbReference type="AlphaFoldDB" id="A0A089PYH2"/>
<dbReference type="PROSITE" id="PS51755">
    <property type="entry name" value="OMPR_PHOB"/>
    <property type="match status" value="1"/>
</dbReference>
<dbReference type="PANTHER" id="PTHR47691:SF3">
    <property type="entry name" value="HTH-TYPE TRANSCRIPTIONAL REGULATOR RV0890C-RELATED"/>
    <property type="match status" value="1"/>
</dbReference>
<evidence type="ECO:0000313" key="4">
    <source>
        <dbReference type="EMBL" id="AIR03279.1"/>
    </source>
</evidence>
<dbReference type="InterPro" id="IPR027417">
    <property type="entry name" value="P-loop_NTPase"/>
</dbReference>
<protein>
    <recommendedName>
        <fullName evidence="3">OmpR/PhoB-type domain-containing protein</fullName>
    </recommendedName>
</protein>